<dbReference type="Proteomes" id="UP000016933">
    <property type="component" value="Unassembled WGS sequence"/>
</dbReference>
<keyword evidence="1" id="KW-0472">Membrane</keyword>
<accession>N1PV12</accession>
<evidence type="ECO:0000256" key="1">
    <source>
        <dbReference type="SAM" id="Phobius"/>
    </source>
</evidence>
<dbReference type="Pfam" id="PF12138">
    <property type="entry name" value="Spherulin4"/>
    <property type="match status" value="1"/>
</dbReference>
<dbReference type="InterPro" id="IPR021986">
    <property type="entry name" value="Spherulin4"/>
</dbReference>
<gene>
    <name evidence="2" type="ORF">DOTSEDRAFT_52166</name>
</gene>
<dbReference type="PANTHER" id="PTHR35040">
    <property type="match status" value="1"/>
</dbReference>
<dbReference type="PANTHER" id="PTHR35040:SF9">
    <property type="entry name" value="4-LIKE CELL SURFACE PROTEIN, PUTATIVE (AFU_ORTHOLOGUE AFUA_4G14080)-RELATED"/>
    <property type="match status" value="1"/>
</dbReference>
<dbReference type="HOGENOM" id="CLU_060605_0_0_1"/>
<keyword evidence="3" id="KW-1185">Reference proteome</keyword>
<keyword evidence="1" id="KW-0812">Transmembrane</keyword>
<organism evidence="2 3">
    <name type="scientific">Dothistroma septosporum (strain NZE10 / CBS 128990)</name>
    <name type="common">Red band needle blight fungus</name>
    <name type="synonym">Mycosphaerella pini</name>
    <dbReference type="NCBI Taxonomy" id="675120"/>
    <lineage>
        <taxon>Eukaryota</taxon>
        <taxon>Fungi</taxon>
        <taxon>Dikarya</taxon>
        <taxon>Ascomycota</taxon>
        <taxon>Pezizomycotina</taxon>
        <taxon>Dothideomycetes</taxon>
        <taxon>Dothideomycetidae</taxon>
        <taxon>Mycosphaerellales</taxon>
        <taxon>Mycosphaerellaceae</taxon>
        <taxon>Dothistroma</taxon>
    </lineage>
</organism>
<keyword evidence="1" id="KW-1133">Transmembrane helix</keyword>
<dbReference type="OMA" id="AMHGIFF"/>
<reference evidence="2 3" key="2">
    <citation type="journal article" date="2012" name="PLoS Pathog.">
        <title>Diverse lifestyles and strategies of plant pathogenesis encoded in the genomes of eighteen Dothideomycetes fungi.</title>
        <authorList>
            <person name="Ohm R.A."/>
            <person name="Feau N."/>
            <person name="Henrissat B."/>
            <person name="Schoch C.L."/>
            <person name="Horwitz B.A."/>
            <person name="Barry K.W."/>
            <person name="Condon B.J."/>
            <person name="Copeland A.C."/>
            <person name="Dhillon B."/>
            <person name="Glaser F."/>
            <person name="Hesse C.N."/>
            <person name="Kosti I."/>
            <person name="LaButti K."/>
            <person name="Lindquist E.A."/>
            <person name="Lucas S."/>
            <person name="Salamov A.A."/>
            <person name="Bradshaw R.E."/>
            <person name="Ciuffetti L."/>
            <person name="Hamelin R.C."/>
            <person name="Kema G.H.J."/>
            <person name="Lawrence C."/>
            <person name="Scott J.A."/>
            <person name="Spatafora J.W."/>
            <person name="Turgeon B.G."/>
            <person name="de Wit P.J.G.M."/>
            <person name="Zhong S."/>
            <person name="Goodwin S.B."/>
            <person name="Grigoriev I.V."/>
        </authorList>
    </citation>
    <scope>NUCLEOTIDE SEQUENCE [LARGE SCALE GENOMIC DNA]</scope>
    <source>
        <strain evidence="3">NZE10 / CBS 128990</strain>
    </source>
</reference>
<evidence type="ECO:0000313" key="2">
    <source>
        <dbReference type="EMBL" id="EME46783.1"/>
    </source>
</evidence>
<proteinExistence type="predicted"/>
<sequence>MELPQRPARQSRSRKCLCIGIPILAVILLLVIIVPAAVILTEKRGSIGLPSTILLPLYLYPTNDAWKPLYKAIEKAPKLNFTVIVNPSNGPGGMTDLMHFKPALQKLAAFRNVQTVGYVTTENGTRSTGEVQQDILKYSTWSNMPLNCTLNGIFFDNTPYVEDEETESYLVTINHWAKTAPGIYQPKMVIHKSTEMSPLALLNGADIMVGEWSYDELRESQASWDMEKDRSHLGFVVNSVPESASMKDLVKDMSRSGEFLFATESSKGDAESFGERWKDFVDAMEKTV</sequence>
<protein>
    <recommendedName>
        <fullName evidence="4">Spherulin 4-like cell surface protein</fullName>
    </recommendedName>
</protein>
<dbReference type="EMBL" id="KB446537">
    <property type="protein sequence ID" value="EME46783.1"/>
    <property type="molecule type" value="Genomic_DNA"/>
</dbReference>
<dbReference type="OrthoDB" id="5342184at2759"/>
<evidence type="ECO:0000313" key="3">
    <source>
        <dbReference type="Proteomes" id="UP000016933"/>
    </source>
</evidence>
<evidence type="ECO:0008006" key="4">
    <source>
        <dbReference type="Google" id="ProtNLM"/>
    </source>
</evidence>
<dbReference type="AlphaFoldDB" id="N1PV12"/>
<dbReference type="eggNOG" id="ENOG502SHPJ">
    <property type="taxonomic scope" value="Eukaryota"/>
</dbReference>
<reference evidence="3" key="1">
    <citation type="journal article" date="2012" name="PLoS Genet.">
        <title>The genomes of the fungal plant pathogens Cladosporium fulvum and Dothistroma septosporum reveal adaptation to different hosts and lifestyles but also signatures of common ancestry.</title>
        <authorList>
            <person name="de Wit P.J.G.M."/>
            <person name="van der Burgt A."/>
            <person name="Oekmen B."/>
            <person name="Stergiopoulos I."/>
            <person name="Abd-Elsalam K.A."/>
            <person name="Aerts A.L."/>
            <person name="Bahkali A.H."/>
            <person name="Beenen H.G."/>
            <person name="Chettri P."/>
            <person name="Cox M.P."/>
            <person name="Datema E."/>
            <person name="de Vries R.P."/>
            <person name="Dhillon B."/>
            <person name="Ganley A.R."/>
            <person name="Griffiths S.A."/>
            <person name="Guo Y."/>
            <person name="Hamelin R.C."/>
            <person name="Henrissat B."/>
            <person name="Kabir M.S."/>
            <person name="Jashni M.K."/>
            <person name="Kema G."/>
            <person name="Klaubauf S."/>
            <person name="Lapidus A."/>
            <person name="Levasseur A."/>
            <person name="Lindquist E."/>
            <person name="Mehrabi R."/>
            <person name="Ohm R.A."/>
            <person name="Owen T.J."/>
            <person name="Salamov A."/>
            <person name="Schwelm A."/>
            <person name="Schijlen E."/>
            <person name="Sun H."/>
            <person name="van den Burg H.A."/>
            <person name="van Ham R.C.H.J."/>
            <person name="Zhang S."/>
            <person name="Goodwin S.B."/>
            <person name="Grigoriev I.V."/>
            <person name="Collemare J."/>
            <person name="Bradshaw R.E."/>
        </authorList>
    </citation>
    <scope>NUCLEOTIDE SEQUENCE [LARGE SCALE GENOMIC DNA]</scope>
    <source>
        <strain evidence="3">NZE10 / CBS 128990</strain>
    </source>
</reference>
<feature type="transmembrane region" description="Helical" evidence="1">
    <location>
        <begin position="16"/>
        <end position="40"/>
    </location>
</feature>
<name>N1PV12_DOTSN</name>